<dbReference type="Pfam" id="PF12840">
    <property type="entry name" value="HTH_20"/>
    <property type="match status" value="1"/>
</dbReference>
<dbReference type="SMART" id="SM00418">
    <property type="entry name" value="HTH_ARSR"/>
    <property type="match status" value="1"/>
</dbReference>
<dbReference type="Gene3D" id="1.10.10.10">
    <property type="entry name" value="Winged helix-like DNA-binding domain superfamily/Winged helix DNA-binding domain"/>
    <property type="match status" value="1"/>
</dbReference>
<dbReference type="SUPFAM" id="SSF46785">
    <property type="entry name" value="Winged helix' DNA-binding domain"/>
    <property type="match status" value="1"/>
</dbReference>
<dbReference type="PANTHER" id="PTHR38600">
    <property type="entry name" value="TRANSCRIPTIONAL REGULATORY PROTEIN"/>
    <property type="match status" value="1"/>
</dbReference>
<comment type="caution">
    <text evidence="2">The sequence shown here is derived from an EMBL/GenBank/DDBJ whole genome shotgun (WGS) entry which is preliminary data.</text>
</comment>
<dbReference type="InterPro" id="IPR036388">
    <property type="entry name" value="WH-like_DNA-bd_sf"/>
</dbReference>
<dbReference type="CDD" id="cd00090">
    <property type="entry name" value="HTH_ARSR"/>
    <property type="match status" value="1"/>
</dbReference>
<name>A0A8J3YIZ1_9ACTN</name>
<feature type="domain" description="HTH arsR-type" evidence="1">
    <location>
        <begin position="1"/>
        <end position="104"/>
    </location>
</feature>
<dbReference type="PRINTS" id="PR00778">
    <property type="entry name" value="HTHARSR"/>
</dbReference>
<dbReference type="GO" id="GO:0003700">
    <property type="term" value="F:DNA-binding transcription factor activity"/>
    <property type="evidence" value="ECO:0007669"/>
    <property type="project" value="InterPro"/>
</dbReference>
<accession>A0A8J3YIZ1</accession>
<protein>
    <submittedName>
        <fullName evidence="2">Transcriptional regulator</fullName>
    </submittedName>
</protein>
<reference evidence="2" key="1">
    <citation type="submission" date="2021-01" db="EMBL/GenBank/DDBJ databases">
        <title>Whole genome shotgun sequence of Virgisporangium aliadipatigenens NBRC 105644.</title>
        <authorList>
            <person name="Komaki H."/>
            <person name="Tamura T."/>
        </authorList>
    </citation>
    <scope>NUCLEOTIDE SEQUENCE</scope>
    <source>
        <strain evidence="2">NBRC 105644</strain>
    </source>
</reference>
<dbReference type="InterPro" id="IPR001845">
    <property type="entry name" value="HTH_ArsR_DNA-bd_dom"/>
</dbReference>
<gene>
    <name evidence="2" type="ORF">Val02_20430</name>
</gene>
<dbReference type="EMBL" id="BOPF01000006">
    <property type="protein sequence ID" value="GIJ45157.1"/>
    <property type="molecule type" value="Genomic_DNA"/>
</dbReference>
<dbReference type="PROSITE" id="PS50987">
    <property type="entry name" value="HTH_ARSR_2"/>
    <property type="match status" value="1"/>
</dbReference>
<dbReference type="InterPro" id="IPR036390">
    <property type="entry name" value="WH_DNA-bd_sf"/>
</dbReference>
<dbReference type="InterPro" id="IPR011991">
    <property type="entry name" value="ArsR-like_HTH"/>
</dbReference>
<evidence type="ECO:0000313" key="3">
    <source>
        <dbReference type="Proteomes" id="UP000619260"/>
    </source>
</evidence>
<dbReference type="NCBIfam" id="NF033788">
    <property type="entry name" value="HTH_metalloreg"/>
    <property type="match status" value="1"/>
</dbReference>
<sequence>MVNPRDPLDLTFGALADPTRRGIVSALAVQPRTIAALAGPLPMSLVAVSKHVTVLERAGLVARTREGRSQVCALRAAPLAGAAGWLEHYRAFWTGRIDSLERWLGEEA</sequence>
<keyword evidence="3" id="KW-1185">Reference proteome</keyword>
<evidence type="ECO:0000259" key="1">
    <source>
        <dbReference type="PROSITE" id="PS50987"/>
    </source>
</evidence>
<dbReference type="RefSeq" id="WP_203898705.1">
    <property type="nucleotide sequence ID" value="NZ_BOPF01000006.1"/>
</dbReference>
<evidence type="ECO:0000313" key="2">
    <source>
        <dbReference type="EMBL" id="GIJ45157.1"/>
    </source>
</evidence>
<organism evidence="2 3">
    <name type="scientific">Virgisporangium aliadipatigenens</name>
    <dbReference type="NCBI Taxonomy" id="741659"/>
    <lineage>
        <taxon>Bacteria</taxon>
        <taxon>Bacillati</taxon>
        <taxon>Actinomycetota</taxon>
        <taxon>Actinomycetes</taxon>
        <taxon>Micromonosporales</taxon>
        <taxon>Micromonosporaceae</taxon>
        <taxon>Virgisporangium</taxon>
    </lineage>
</organism>
<dbReference type="PANTHER" id="PTHR38600:SF2">
    <property type="entry name" value="SLL0088 PROTEIN"/>
    <property type="match status" value="1"/>
</dbReference>
<dbReference type="AlphaFoldDB" id="A0A8J3YIZ1"/>
<proteinExistence type="predicted"/>
<dbReference type="Proteomes" id="UP000619260">
    <property type="component" value="Unassembled WGS sequence"/>
</dbReference>